<dbReference type="AlphaFoldDB" id="A9TZM7"/>
<evidence type="ECO:0000256" key="1">
    <source>
        <dbReference type="SAM" id="MobiDB-lite"/>
    </source>
</evidence>
<reference evidence="2" key="1">
    <citation type="journal article" date="2008" name="Science">
        <title>The Physcomitrella genome reveals evolutionary insights into the conquest of land by plants.</title>
        <authorList>
            <person name="Rensing S."/>
            <person name="Lang D."/>
            <person name="Zimmer A."/>
            <person name="Terry A."/>
            <person name="Salamov A."/>
            <person name="Shapiro H."/>
            <person name="Nishiyama T."/>
            <person name="Perroud P.-F."/>
            <person name="Lindquist E."/>
            <person name="Kamisugi Y."/>
            <person name="Tanahashi T."/>
            <person name="Sakakibara K."/>
            <person name="Fujita T."/>
            <person name="Oishi K."/>
            <person name="Shin-I T."/>
            <person name="Kuroki Y."/>
            <person name="Toyoda A."/>
            <person name="Suzuki Y."/>
            <person name="Hashimoto A."/>
            <person name="Yamaguchi K."/>
            <person name="Sugano A."/>
            <person name="Kohara Y."/>
            <person name="Fujiyama A."/>
            <person name="Anterola A."/>
            <person name="Aoki S."/>
            <person name="Ashton N."/>
            <person name="Barbazuk W.B."/>
            <person name="Barker E."/>
            <person name="Bennetzen J."/>
            <person name="Bezanilla M."/>
            <person name="Blankenship R."/>
            <person name="Cho S.H."/>
            <person name="Dutcher S."/>
            <person name="Estelle M."/>
            <person name="Fawcett J.A."/>
            <person name="Gundlach H."/>
            <person name="Hanada K."/>
            <person name="Heyl A."/>
            <person name="Hicks K.A."/>
            <person name="Hugh J."/>
            <person name="Lohr M."/>
            <person name="Mayer K."/>
            <person name="Melkozernov A."/>
            <person name="Murata T."/>
            <person name="Nelson D."/>
            <person name="Pils B."/>
            <person name="Prigge M."/>
            <person name="Reiss B."/>
            <person name="Renner T."/>
            <person name="Rombauts S."/>
            <person name="Rushton P."/>
            <person name="Sanderfoot A."/>
            <person name="Schween G."/>
            <person name="Shiu S.-H."/>
            <person name="Stueber K."/>
            <person name="Theodoulou F.L."/>
            <person name="Tu H."/>
            <person name="Van de Peer Y."/>
            <person name="Verrier P.J."/>
            <person name="Waters E."/>
            <person name="Wood A."/>
            <person name="Yang L."/>
            <person name="Cove D."/>
            <person name="Cuming A."/>
            <person name="Hasebe M."/>
            <person name="Lucas S."/>
            <person name="Mishler D.B."/>
            <person name="Reski R."/>
            <person name="Grigoriev I."/>
            <person name="Quatrano R.S."/>
            <person name="Boore J.L."/>
        </authorList>
    </citation>
    <scope>NUCLEOTIDE SEQUENCE [LARGE SCALE GENOMIC DNA]</scope>
</reference>
<accession>A9TZM7</accession>
<feature type="region of interest" description="Disordered" evidence="1">
    <location>
        <begin position="1"/>
        <end position="66"/>
    </location>
</feature>
<name>A9TZM7_PHYPA</name>
<organism>
    <name type="scientific">Physcomitrium patens</name>
    <name type="common">Spreading-leaved earth moss</name>
    <name type="synonym">Physcomitrella patens</name>
    <dbReference type="NCBI Taxonomy" id="3218"/>
    <lineage>
        <taxon>Eukaryota</taxon>
        <taxon>Viridiplantae</taxon>
        <taxon>Streptophyta</taxon>
        <taxon>Embryophyta</taxon>
        <taxon>Bryophyta</taxon>
        <taxon>Bryophytina</taxon>
        <taxon>Bryopsida</taxon>
        <taxon>Funariidae</taxon>
        <taxon>Funariales</taxon>
        <taxon>Funariaceae</taxon>
        <taxon>Physcomitrium</taxon>
    </lineage>
</organism>
<dbReference type="EMBL" id="DS545275">
    <property type="protein sequence ID" value="EDQ51115.1"/>
    <property type="molecule type" value="Genomic_DNA"/>
</dbReference>
<gene>
    <name evidence="2" type="ORF">PHYPADRAFT_99381</name>
</gene>
<proteinExistence type="predicted"/>
<protein>
    <submittedName>
        <fullName evidence="2">Predicted protein</fullName>
    </submittedName>
</protein>
<sequence length="273" mass="30495">MSEGSRTTAALPRKGGKINESRRVHCRNGATVSSTIAETLKKKKQQKKKGGIPAPPPALVPPAVARAKPPLVRGRCRDWELQSTDVPWKVPMSGRISGDPQPWYHRGALLTATWSQSPLKACSCGRRSRPRPRGTGGCRAVADVDFHWRTSFDTTRWCIALRQFVDQCWRRLTATPFDVQDIARRNDAYFDVVALPCSCSRKGCNYVKFGGKCRCACRCNCRNPLLINAWRITQCIFDPVGGIREHLAQTFEILGAFMRDRKIAITTANLALK</sequence>
<dbReference type="HOGENOM" id="CLU_2744697_0_0_1"/>
<evidence type="ECO:0000313" key="2">
    <source>
        <dbReference type="EMBL" id="EDQ51115.1"/>
    </source>
</evidence>
<feature type="compositionally biased region" description="Basic residues" evidence="1">
    <location>
        <begin position="41"/>
        <end position="50"/>
    </location>
</feature>